<sequence>MAAPEKRLPGQSNAQYEYEGRRDPNADFLGTHSIQGGGDPTWMIRAWHAVFAWFDRRKGRS</sequence>
<reference evidence="1" key="1">
    <citation type="journal article" date="2014" name="Int. J. Syst. Evol. Microbiol.">
        <title>Complete genome sequence of Corynebacterium casei LMG S-19264T (=DSM 44701T), isolated from a smear-ripened cheese.</title>
        <authorList>
            <consortium name="US DOE Joint Genome Institute (JGI-PGF)"/>
            <person name="Walter F."/>
            <person name="Albersmeier A."/>
            <person name="Kalinowski J."/>
            <person name="Ruckert C."/>
        </authorList>
    </citation>
    <scope>NUCLEOTIDE SEQUENCE</scope>
    <source>
        <strain evidence="1">JCM 19831</strain>
    </source>
</reference>
<dbReference type="AlphaFoldDB" id="A0A917UCF6"/>
<evidence type="ECO:0000313" key="2">
    <source>
        <dbReference type="Proteomes" id="UP000642070"/>
    </source>
</evidence>
<gene>
    <name evidence="1" type="ORF">GCM10007977_088350</name>
</gene>
<name>A0A917UCF6_9ACTN</name>
<comment type="caution">
    <text evidence="1">The sequence shown here is derived from an EMBL/GenBank/DDBJ whole genome shotgun (WGS) entry which is preliminary data.</text>
</comment>
<keyword evidence="2" id="KW-1185">Reference proteome</keyword>
<proteinExistence type="predicted"/>
<evidence type="ECO:0000313" key="1">
    <source>
        <dbReference type="EMBL" id="GGM73030.1"/>
    </source>
</evidence>
<reference evidence="1" key="2">
    <citation type="submission" date="2020-09" db="EMBL/GenBank/DDBJ databases">
        <authorList>
            <person name="Sun Q."/>
            <person name="Ohkuma M."/>
        </authorList>
    </citation>
    <scope>NUCLEOTIDE SEQUENCE</scope>
    <source>
        <strain evidence="1">JCM 19831</strain>
    </source>
</reference>
<dbReference type="Proteomes" id="UP000642070">
    <property type="component" value="Unassembled WGS sequence"/>
</dbReference>
<accession>A0A917UCF6</accession>
<protein>
    <submittedName>
        <fullName evidence="1">Uncharacterized protein</fullName>
    </submittedName>
</protein>
<organism evidence="1 2">
    <name type="scientific">Dactylosporangium sucinum</name>
    <dbReference type="NCBI Taxonomy" id="1424081"/>
    <lineage>
        <taxon>Bacteria</taxon>
        <taxon>Bacillati</taxon>
        <taxon>Actinomycetota</taxon>
        <taxon>Actinomycetes</taxon>
        <taxon>Micromonosporales</taxon>
        <taxon>Micromonosporaceae</taxon>
        <taxon>Dactylosporangium</taxon>
    </lineage>
</organism>
<dbReference type="EMBL" id="BMPI01000065">
    <property type="protein sequence ID" value="GGM73030.1"/>
    <property type="molecule type" value="Genomic_DNA"/>
</dbReference>